<dbReference type="Pfam" id="PF13671">
    <property type="entry name" value="AAA_33"/>
    <property type="match status" value="1"/>
</dbReference>
<dbReference type="Gene3D" id="3.40.50.300">
    <property type="entry name" value="P-loop containing nucleotide triphosphate hydrolases"/>
    <property type="match status" value="1"/>
</dbReference>
<protein>
    <recommendedName>
        <fullName evidence="3">ATP-binding protein</fullName>
    </recommendedName>
</protein>
<dbReference type="InterPro" id="IPR027417">
    <property type="entry name" value="P-loop_NTPase"/>
</dbReference>
<accession>A0ABN3TTJ8</accession>
<evidence type="ECO:0008006" key="3">
    <source>
        <dbReference type="Google" id="ProtNLM"/>
    </source>
</evidence>
<comment type="caution">
    <text evidence="1">The sequence shown here is derived from an EMBL/GenBank/DDBJ whole genome shotgun (WGS) entry which is preliminary data.</text>
</comment>
<evidence type="ECO:0000313" key="2">
    <source>
        <dbReference type="Proteomes" id="UP001501842"/>
    </source>
</evidence>
<dbReference type="EMBL" id="BAAATZ010000002">
    <property type="protein sequence ID" value="GAA2718670.1"/>
    <property type="molecule type" value="Genomic_DNA"/>
</dbReference>
<name>A0ABN3TTJ8_9ACTN</name>
<gene>
    <name evidence="1" type="ORF">GCM10010439_02100</name>
</gene>
<evidence type="ECO:0000313" key="1">
    <source>
        <dbReference type="EMBL" id="GAA2718670.1"/>
    </source>
</evidence>
<keyword evidence="2" id="KW-1185">Reference proteome</keyword>
<proteinExistence type="predicted"/>
<sequence>MSRMGRRAFPWRRYRGGVNDSATVWVVAGPPGSGKTTACELLLRRLRPVPALLDKDTLYGSFVAAALAAASRDPGEREGPWYNEYVKRHEYAGLTATAREIRSHGCPVMLSGPFTGQIRDPRRWETWQKELGGPPVRLVWIRTDAETLRARLTSRGLSRDAGKLAAFEAFLERMRPDVPPPVPHLELDNRLEQGASLPEQVDALLGRGL</sequence>
<organism evidence="1 2">
    <name type="scientific">Actinocorallia aurantiaca</name>
    <dbReference type="NCBI Taxonomy" id="46204"/>
    <lineage>
        <taxon>Bacteria</taxon>
        <taxon>Bacillati</taxon>
        <taxon>Actinomycetota</taxon>
        <taxon>Actinomycetes</taxon>
        <taxon>Streptosporangiales</taxon>
        <taxon>Thermomonosporaceae</taxon>
        <taxon>Actinocorallia</taxon>
    </lineage>
</organism>
<reference evidence="1 2" key="1">
    <citation type="journal article" date="2019" name="Int. J. Syst. Evol. Microbiol.">
        <title>The Global Catalogue of Microorganisms (GCM) 10K type strain sequencing project: providing services to taxonomists for standard genome sequencing and annotation.</title>
        <authorList>
            <consortium name="The Broad Institute Genomics Platform"/>
            <consortium name="The Broad Institute Genome Sequencing Center for Infectious Disease"/>
            <person name="Wu L."/>
            <person name="Ma J."/>
        </authorList>
    </citation>
    <scope>NUCLEOTIDE SEQUENCE [LARGE SCALE GENOMIC DNA]</scope>
    <source>
        <strain evidence="1 2">JCM 8201</strain>
    </source>
</reference>
<dbReference type="Proteomes" id="UP001501842">
    <property type="component" value="Unassembled WGS sequence"/>
</dbReference>
<dbReference type="SUPFAM" id="SSF52540">
    <property type="entry name" value="P-loop containing nucleoside triphosphate hydrolases"/>
    <property type="match status" value="1"/>
</dbReference>